<organism evidence="2 3">
    <name type="scientific">Athelia psychrophila</name>
    <dbReference type="NCBI Taxonomy" id="1759441"/>
    <lineage>
        <taxon>Eukaryota</taxon>
        <taxon>Fungi</taxon>
        <taxon>Dikarya</taxon>
        <taxon>Basidiomycota</taxon>
        <taxon>Agaricomycotina</taxon>
        <taxon>Agaricomycetes</taxon>
        <taxon>Agaricomycetidae</taxon>
        <taxon>Atheliales</taxon>
        <taxon>Atheliaceae</taxon>
        <taxon>Athelia</taxon>
    </lineage>
</organism>
<feature type="compositionally biased region" description="Polar residues" evidence="1">
    <location>
        <begin position="14"/>
        <end position="30"/>
    </location>
</feature>
<evidence type="ECO:0000313" key="2">
    <source>
        <dbReference type="EMBL" id="KZP03663.1"/>
    </source>
</evidence>
<protein>
    <submittedName>
        <fullName evidence="2">Uncharacterized protein</fullName>
    </submittedName>
</protein>
<evidence type="ECO:0000313" key="3">
    <source>
        <dbReference type="Proteomes" id="UP000076532"/>
    </source>
</evidence>
<proteinExistence type="predicted"/>
<name>A0A167U7I4_9AGAM</name>
<dbReference type="EMBL" id="KV418024">
    <property type="protein sequence ID" value="KZP03663.1"/>
    <property type="molecule type" value="Genomic_DNA"/>
</dbReference>
<dbReference type="AlphaFoldDB" id="A0A167U7I4"/>
<dbReference type="Proteomes" id="UP000076532">
    <property type="component" value="Unassembled WGS sequence"/>
</dbReference>
<evidence type="ECO:0000256" key="1">
    <source>
        <dbReference type="SAM" id="MobiDB-lite"/>
    </source>
</evidence>
<reference evidence="2 3" key="1">
    <citation type="journal article" date="2016" name="Mol. Biol. Evol.">
        <title>Comparative Genomics of Early-Diverging Mushroom-Forming Fungi Provides Insights into the Origins of Lignocellulose Decay Capabilities.</title>
        <authorList>
            <person name="Nagy L.G."/>
            <person name="Riley R."/>
            <person name="Tritt A."/>
            <person name="Adam C."/>
            <person name="Daum C."/>
            <person name="Floudas D."/>
            <person name="Sun H."/>
            <person name="Yadav J.S."/>
            <person name="Pangilinan J."/>
            <person name="Larsson K.H."/>
            <person name="Matsuura K."/>
            <person name="Barry K."/>
            <person name="Labutti K."/>
            <person name="Kuo R."/>
            <person name="Ohm R.A."/>
            <person name="Bhattacharya S.S."/>
            <person name="Shirouzu T."/>
            <person name="Yoshinaga Y."/>
            <person name="Martin F.M."/>
            <person name="Grigoriev I.V."/>
            <person name="Hibbett D.S."/>
        </authorList>
    </citation>
    <scope>NUCLEOTIDE SEQUENCE [LARGE SCALE GENOMIC DNA]</scope>
    <source>
        <strain evidence="2 3">CBS 109695</strain>
    </source>
</reference>
<gene>
    <name evidence="2" type="ORF">FIBSPDRAFT_879252</name>
</gene>
<feature type="region of interest" description="Disordered" evidence="1">
    <location>
        <begin position="1"/>
        <end position="45"/>
    </location>
</feature>
<keyword evidence="3" id="KW-1185">Reference proteome</keyword>
<accession>A0A167U7I4</accession>
<sequence length="66" mass="7132">MTNNEVHIAPKLRNTASTTPRKLQSANSKYESALGPVSVPTDKASSPMLRVLPASVHNMEHGHLRG</sequence>